<dbReference type="AlphaFoldDB" id="A0A450YNK9"/>
<organism evidence="2">
    <name type="scientific">Candidatus Kentrum sp. TC</name>
    <dbReference type="NCBI Taxonomy" id="2126339"/>
    <lineage>
        <taxon>Bacteria</taxon>
        <taxon>Pseudomonadati</taxon>
        <taxon>Pseudomonadota</taxon>
        <taxon>Gammaproteobacteria</taxon>
        <taxon>Candidatus Kentrum</taxon>
    </lineage>
</organism>
<accession>A0A450YNK9</accession>
<sequence>MTSYRKRFQRGGEKPPGKGRPAVGGVGDGYAATIRMSEAARSTTENDPRLLIISPRGIVLFGYATANASYNPRALGVDPKVRFDREVTERWTTSQTEVRFIVPPIDWLSSS</sequence>
<protein>
    <submittedName>
        <fullName evidence="2">Uncharacterized protein</fullName>
    </submittedName>
</protein>
<name>A0A450YNK9_9GAMM</name>
<gene>
    <name evidence="2" type="ORF">BECKTC1821D_GA0114238_101521</name>
</gene>
<feature type="region of interest" description="Disordered" evidence="1">
    <location>
        <begin position="1"/>
        <end position="26"/>
    </location>
</feature>
<evidence type="ECO:0000313" key="2">
    <source>
        <dbReference type="EMBL" id="VFK43137.1"/>
    </source>
</evidence>
<evidence type="ECO:0000256" key="1">
    <source>
        <dbReference type="SAM" id="MobiDB-lite"/>
    </source>
</evidence>
<reference evidence="2" key="1">
    <citation type="submission" date="2019-02" db="EMBL/GenBank/DDBJ databases">
        <authorList>
            <person name="Gruber-Vodicka R. H."/>
            <person name="Seah K. B. B."/>
        </authorList>
    </citation>
    <scope>NUCLEOTIDE SEQUENCE</scope>
    <source>
        <strain evidence="2">BECK_BZ123</strain>
    </source>
</reference>
<proteinExistence type="predicted"/>
<dbReference type="EMBL" id="CAADFS010000015">
    <property type="protein sequence ID" value="VFK43137.1"/>
    <property type="molecule type" value="Genomic_DNA"/>
</dbReference>